<keyword evidence="2" id="KW-0378">Hydrolase</keyword>
<dbReference type="EMBL" id="CP066776">
    <property type="protein sequence ID" value="QQL44389.1"/>
    <property type="molecule type" value="Genomic_DNA"/>
</dbReference>
<dbReference type="InterPro" id="IPR002053">
    <property type="entry name" value="Glyco_hydro_25"/>
</dbReference>
<dbReference type="PANTHER" id="PTHR34135:SF2">
    <property type="entry name" value="LYSOZYME"/>
    <property type="match status" value="1"/>
</dbReference>
<dbReference type="SUPFAM" id="SSF51445">
    <property type="entry name" value="(Trans)glycosidases"/>
    <property type="match status" value="1"/>
</dbReference>
<gene>
    <name evidence="4" type="ORF">G3M56_010905</name>
</gene>
<dbReference type="PANTHER" id="PTHR34135">
    <property type="entry name" value="LYSOZYME"/>
    <property type="match status" value="1"/>
</dbReference>
<keyword evidence="3" id="KW-0326">Glycosidase</keyword>
<dbReference type="Proteomes" id="UP000475117">
    <property type="component" value="Chromosome"/>
</dbReference>
<evidence type="ECO:0000256" key="1">
    <source>
        <dbReference type="ARBA" id="ARBA00010646"/>
    </source>
</evidence>
<sequence>MKWGKIRWLTYMLVVVGLVAYWRGWWVPNAPSVSRYPVRGIDVSHHNGEVRWDSVGSEGIDFVFIKATEGADWQDPRFRSNWDGAQGAGLKVGAYHFFRTTSSGADQAMNFIATVPRLNDALPPVIDLEFSRESAVMKDDEFFEQLEVMRGRLREYYGVDPIIYTVRGFYDDYLTGIDVEHFWLRSTNGEPDWASDAWVFWQYTDRGRVRGIEGQVDLNVYRGDLAELEAMLIPGR</sequence>
<dbReference type="GO" id="GO:0009253">
    <property type="term" value="P:peptidoglycan catabolic process"/>
    <property type="evidence" value="ECO:0007669"/>
    <property type="project" value="InterPro"/>
</dbReference>
<dbReference type="KEGG" id="soa:G3M56_010905"/>
<protein>
    <submittedName>
        <fullName evidence="4">Uncharacterized protein</fullName>
    </submittedName>
</protein>
<dbReference type="InterPro" id="IPR017853">
    <property type="entry name" value="GH"/>
</dbReference>
<evidence type="ECO:0000313" key="4">
    <source>
        <dbReference type="EMBL" id="QQL44389.1"/>
    </source>
</evidence>
<dbReference type="GO" id="GO:0016998">
    <property type="term" value="P:cell wall macromolecule catabolic process"/>
    <property type="evidence" value="ECO:0007669"/>
    <property type="project" value="InterPro"/>
</dbReference>
<dbReference type="GO" id="GO:0016052">
    <property type="term" value="P:carbohydrate catabolic process"/>
    <property type="evidence" value="ECO:0007669"/>
    <property type="project" value="TreeGrafter"/>
</dbReference>
<accession>A0A6B3LFD9</accession>
<organism evidence="4 5">
    <name type="scientific">Sulfuriroseicoccus oceanibius</name>
    <dbReference type="NCBI Taxonomy" id="2707525"/>
    <lineage>
        <taxon>Bacteria</taxon>
        <taxon>Pseudomonadati</taxon>
        <taxon>Verrucomicrobiota</taxon>
        <taxon>Verrucomicrobiia</taxon>
        <taxon>Verrucomicrobiales</taxon>
        <taxon>Verrucomicrobiaceae</taxon>
        <taxon>Sulfuriroseicoccus</taxon>
    </lineage>
</organism>
<dbReference type="AlphaFoldDB" id="A0A6B3LFD9"/>
<dbReference type="SMART" id="SM00641">
    <property type="entry name" value="Glyco_25"/>
    <property type="match status" value="1"/>
</dbReference>
<proteinExistence type="inferred from homology"/>
<dbReference type="PROSITE" id="PS51904">
    <property type="entry name" value="GLYCOSYL_HYDROL_F25_2"/>
    <property type="match status" value="1"/>
</dbReference>
<evidence type="ECO:0000256" key="3">
    <source>
        <dbReference type="ARBA" id="ARBA00023295"/>
    </source>
</evidence>
<keyword evidence="5" id="KW-1185">Reference proteome</keyword>
<evidence type="ECO:0000256" key="2">
    <source>
        <dbReference type="ARBA" id="ARBA00022801"/>
    </source>
</evidence>
<dbReference type="GO" id="GO:0003796">
    <property type="term" value="F:lysozyme activity"/>
    <property type="evidence" value="ECO:0007669"/>
    <property type="project" value="InterPro"/>
</dbReference>
<name>A0A6B3LFD9_9BACT</name>
<evidence type="ECO:0000313" key="5">
    <source>
        <dbReference type="Proteomes" id="UP000475117"/>
    </source>
</evidence>
<dbReference type="RefSeq" id="WP_164365596.1">
    <property type="nucleotide sequence ID" value="NZ_CP066776.1"/>
</dbReference>
<dbReference type="InterPro" id="IPR018077">
    <property type="entry name" value="Glyco_hydro_fam25_subgr"/>
</dbReference>
<dbReference type="Pfam" id="PF01183">
    <property type="entry name" value="Glyco_hydro_25"/>
    <property type="match status" value="1"/>
</dbReference>
<comment type="similarity">
    <text evidence="1">Belongs to the glycosyl hydrolase 25 family.</text>
</comment>
<dbReference type="Gene3D" id="3.20.20.80">
    <property type="entry name" value="Glycosidases"/>
    <property type="match status" value="1"/>
</dbReference>
<reference evidence="4 5" key="1">
    <citation type="submission" date="2020-12" db="EMBL/GenBank/DDBJ databases">
        <title>Sulforoseuscoccus oceanibium gen. nov., sp. nov., a representative of the phylum Verrucomicrobia with special cytoplasmic membrane, and proposal of Sulforoseuscoccusaceae fam. nov.</title>
        <authorList>
            <person name="Xi F."/>
        </authorList>
    </citation>
    <scope>NUCLEOTIDE SEQUENCE [LARGE SCALE GENOMIC DNA]</scope>
    <source>
        <strain evidence="4 5">T37</strain>
    </source>
</reference>